<name>A0A0D2J8T7_9BACT</name>
<accession>A0A0D2J8T7</accession>
<dbReference type="EMBL" id="AZAC01000034">
    <property type="protein sequence ID" value="KIX12141.1"/>
    <property type="molecule type" value="Genomic_DNA"/>
</dbReference>
<dbReference type="InterPro" id="IPR036551">
    <property type="entry name" value="Flavin_trans-like"/>
</dbReference>
<dbReference type="InterPro" id="IPR003382">
    <property type="entry name" value="Flavoprotein"/>
</dbReference>
<dbReference type="Gene3D" id="3.40.50.1950">
    <property type="entry name" value="Flavin prenyltransferase-like"/>
    <property type="match status" value="1"/>
</dbReference>
<dbReference type="InParanoid" id="A0A0D2J8T7"/>
<dbReference type="STRING" id="1429043.X474_20350"/>
<gene>
    <name evidence="2" type="ORF">X474_20350</name>
</gene>
<evidence type="ECO:0000259" key="1">
    <source>
        <dbReference type="Pfam" id="PF02441"/>
    </source>
</evidence>
<reference evidence="2 3" key="1">
    <citation type="submission" date="2013-11" db="EMBL/GenBank/DDBJ databases">
        <title>Metagenomic analysis of a methanogenic consortium involved in long chain n-alkane degradation.</title>
        <authorList>
            <person name="Davidova I.A."/>
            <person name="Callaghan A.V."/>
            <person name="Wawrik B."/>
            <person name="Pruitt S."/>
            <person name="Marks C."/>
            <person name="Duncan K.E."/>
            <person name="Suflita J.M."/>
        </authorList>
    </citation>
    <scope>NUCLEOTIDE SEQUENCE [LARGE SCALE GENOMIC DNA]</scope>
    <source>
        <strain evidence="2 3">SPR</strain>
    </source>
</reference>
<dbReference type="GO" id="GO:0003824">
    <property type="term" value="F:catalytic activity"/>
    <property type="evidence" value="ECO:0007669"/>
    <property type="project" value="InterPro"/>
</dbReference>
<keyword evidence="3" id="KW-1185">Reference proteome</keyword>
<evidence type="ECO:0000313" key="3">
    <source>
        <dbReference type="Proteomes" id="UP000032233"/>
    </source>
</evidence>
<dbReference type="AlphaFoldDB" id="A0A0D2J8T7"/>
<protein>
    <recommendedName>
        <fullName evidence="1">Flavoprotein domain-containing protein</fullName>
    </recommendedName>
</protein>
<dbReference type="SUPFAM" id="SSF52507">
    <property type="entry name" value="Homo-oligomeric flavin-containing Cys decarboxylases, HFCD"/>
    <property type="match status" value="1"/>
</dbReference>
<dbReference type="RefSeq" id="WP_044350924.1">
    <property type="nucleotide sequence ID" value="NZ_AZAC01000034.1"/>
</dbReference>
<evidence type="ECO:0000313" key="2">
    <source>
        <dbReference type="EMBL" id="KIX12141.1"/>
    </source>
</evidence>
<sequence>MPRRLVWAITGAGDLLEECFDQMTVIKDQGEWEITAVLSKAAITVLKFYKMNDRLEEIAQRVMKEKDANTPFIVAGLQTKKYHAVLAAPLTANSTAKIVLGISDTLVTNLVAQANKAAVPIYTLPVDQKPGMITTIMPSGGELNLTMRPVDLKNAESLGRMPGIRVLNSPEQIPLVLDLQGNAQKGESRVK</sequence>
<comment type="caution">
    <text evidence="2">The sequence shown here is derived from an EMBL/GenBank/DDBJ whole genome shotgun (WGS) entry which is preliminary data.</text>
</comment>
<feature type="domain" description="Flavoprotein" evidence="1">
    <location>
        <begin position="4"/>
        <end position="163"/>
    </location>
</feature>
<dbReference type="Proteomes" id="UP000032233">
    <property type="component" value="Unassembled WGS sequence"/>
</dbReference>
<dbReference type="OrthoDB" id="9802554at2"/>
<dbReference type="Pfam" id="PF02441">
    <property type="entry name" value="Flavoprotein"/>
    <property type="match status" value="1"/>
</dbReference>
<organism evidence="2 3">
    <name type="scientific">Dethiosulfatarculus sandiegensis</name>
    <dbReference type="NCBI Taxonomy" id="1429043"/>
    <lineage>
        <taxon>Bacteria</taxon>
        <taxon>Pseudomonadati</taxon>
        <taxon>Thermodesulfobacteriota</taxon>
        <taxon>Desulfarculia</taxon>
        <taxon>Desulfarculales</taxon>
        <taxon>Desulfarculaceae</taxon>
        <taxon>Dethiosulfatarculus</taxon>
    </lineage>
</organism>
<proteinExistence type="predicted"/>